<accession>A0A916XSS1</accession>
<dbReference type="PANTHER" id="PTHR36508:SF1">
    <property type="entry name" value="PROTEIN SLYX"/>
    <property type="match status" value="1"/>
</dbReference>
<reference evidence="1" key="1">
    <citation type="journal article" date="2014" name="Int. J. Syst. Evol. Microbiol.">
        <title>Complete genome sequence of Corynebacterium casei LMG S-19264T (=DSM 44701T), isolated from a smear-ripened cheese.</title>
        <authorList>
            <consortium name="US DOE Joint Genome Institute (JGI-PGF)"/>
            <person name="Walter F."/>
            <person name="Albersmeier A."/>
            <person name="Kalinowski J."/>
            <person name="Ruckert C."/>
        </authorList>
    </citation>
    <scope>NUCLEOTIDE SEQUENCE</scope>
    <source>
        <strain evidence="1">CGMCC 1.15493</strain>
    </source>
</reference>
<comment type="caution">
    <text evidence="1">The sequence shown here is derived from an EMBL/GenBank/DDBJ whole genome shotgun (WGS) entry which is preliminary data.</text>
</comment>
<dbReference type="Proteomes" id="UP000613160">
    <property type="component" value="Unassembled WGS sequence"/>
</dbReference>
<dbReference type="AlphaFoldDB" id="A0A916XSS1"/>
<sequence>MNNAHRIDQLESTIAHQGRSIEELSDMVREQWLAIDRLQKAVRQMLDRAEAAGDGSAPEVTKPPHY</sequence>
<dbReference type="PANTHER" id="PTHR36508">
    <property type="entry name" value="PROTEIN SLYX"/>
    <property type="match status" value="1"/>
</dbReference>
<protein>
    <submittedName>
        <fullName evidence="1">Protein SlyX</fullName>
    </submittedName>
</protein>
<dbReference type="Pfam" id="PF04102">
    <property type="entry name" value="SlyX"/>
    <property type="match status" value="1"/>
</dbReference>
<dbReference type="EMBL" id="BMJJ01000001">
    <property type="protein sequence ID" value="GGD05251.1"/>
    <property type="molecule type" value="Genomic_DNA"/>
</dbReference>
<keyword evidence="2" id="KW-1185">Reference proteome</keyword>
<dbReference type="InterPro" id="IPR007236">
    <property type="entry name" value="SlyX"/>
</dbReference>
<dbReference type="Gene3D" id="1.20.5.300">
    <property type="match status" value="1"/>
</dbReference>
<evidence type="ECO:0000313" key="2">
    <source>
        <dbReference type="Proteomes" id="UP000613160"/>
    </source>
</evidence>
<proteinExistence type="predicted"/>
<organism evidence="1 2">
    <name type="scientific">Aureimonas glaciei</name>
    <dbReference type="NCBI Taxonomy" id="1776957"/>
    <lineage>
        <taxon>Bacteria</taxon>
        <taxon>Pseudomonadati</taxon>
        <taxon>Pseudomonadota</taxon>
        <taxon>Alphaproteobacteria</taxon>
        <taxon>Hyphomicrobiales</taxon>
        <taxon>Aurantimonadaceae</taxon>
        <taxon>Aureimonas</taxon>
    </lineage>
</organism>
<evidence type="ECO:0000313" key="1">
    <source>
        <dbReference type="EMBL" id="GGD05251.1"/>
    </source>
</evidence>
<dbReference type="RefSeq" id="WP_188848977.1">
    <property type="nucleotide sequence ID" value="NZ_BMJJ01000001.1"/>
</dbReference>
<name>A0A916XSS1_9HYPH</name>
<reference evidence="1" key="2">
    <citation type="submission" date="2020-09" db="EMBL/GenBank/DDBJ databases">
        <authorList>
            <person name="Sun Q."/>
            <person name="Zhou Y."/>
        </authorList>
    </citation>
    <scope>NUCLEOTIDE SEQUENCE</scope>
    <source>
        <strain evidence="1">CGMCC 1.15493</strain>
    </source>
</reference>
<gene>
    <name evidence="1" type="primary">slyX</name>
    <name evidence="1" type="ORF">GCM10011335_05190</name>
</gene>